<accession>A0A6L2NQF5</accession>
<comment type="caution">
    <text evidence="3">The sequence shown here is derived from an EMBL/GenBank/DDBJ whole genome shotgun (WGS) entry which is preliminary data.</text>
</comment>
<feature type="compositionally biased region" description="Acidic residues" evidence="2">
    <location>
        <begin position="246"/>
        <end position="272"/>
    </location>
</feature>
<dbReference type="PANTHER" id="PTHR33116:SF79">
    <property type="entry name" value="REVERSE TRANSCRIPTASE DOMAIN, ZINC FINGER, CCHC-TYPE-RELATED"/>
    <property type="match status" value="1"/>
</dbReference>
<dbReference type="AlphaFoldDB" id="A0A6L2NQF5"/>
<feature type="coiled-coil region" evidence="1">
    <location>
        <begin position="445"/>
        <end position="472"/>
    </location>
</feature>
<gene>
    <name evidence="3" type="ORF">Tci_060536</name>
</gene>
<evidence type="ECO:0000256" key="2">
    <source>
        <dbReference type="SAM" id="MobiDB-lite"/>
    </source>
</evidence>
<dbReference type="EMBL" id="BKCJ010009776">
    <property type="protein sequence ID" value="GEU88558.1"/>
    <property type="molecule type" value="Genomic_DNA"/>
</dbReference>
<name>A0A6L2NQF5_TANCI</name>
<proteinExistence type="predicted"/>
<dbReference type="PANTHER" id="PTHR33116">
    <property type="entry name" value="REVERSE TRANSCRIPTASE ZINC-BINDING DOMAIN-CONTAINING PROTEIN-RELATED-RELATED"/>
    <property type="match status" value="1"/>
</dbReference>
<feature type="compositionally biased region" description="Basic and acidic residues" evidence="2">
    <location>
        <begin position="234"/>
        <end position="245"/>
    </location>
</feature>
<organism evidence="3">
    <name type="scientific">Tanacetum cinerariifolium</name>
    <name type="common">Dalmatian daisy</name>
    <name type="synonym">Chrysanthemum cinerariifolium</name>
    <dbReference type="NCBI Taxonomy" id="118510"/>
    <lineage>
        <taxon>Eukaryota</taxon>
        <taxon>Viridiplantae</taxon>
        <taxon>Streptophyta</taxon>
        <taxon>Embryophyta</taxon>
        <taxon>Tracheophyta</taxon>
        <taxon>Spermatophyta</taxon>
        <taxon>Magnoliopsida</taxon>
        <taxon>eudicotyledons</taxon>
        <taxon>Gunneridae</taxon>
        <taxon>Pentapetalae</taxon>
        <taxon>asterids</taxon>
        <taxon>campanulids</taxon>
        <taxon>Asterales</taxon>
        <taxon>Asteraceae</taxon>
        <taxon>Asteroideae</taxon>
        <taxon>Anthemideae</taxon>
        <taxon>Anthemidinae</taxon>
        <taxon>Tanacetum</taxon>
    </lineage>
</organism>
<sequence length="765" mass="88650">MSEMNCVREKVRNGDRSFVDVVNGGNKNVATTNIGTDTDSRRTIEITQSDTNREILVRSVVGEVKARCFISKLSVLCKEQGLEKAEVKLLGGLEFMVVFDSERTASNVLEDNDHGFRRWVHKLRKGAEYDGTTCRVTWINILSVPISSWDENTFKEIAAVYGKILGLHNCRLEGNQNTLYGRVQIHTSSKGLIREELYVKVKEKYHKVSIVEEIRDITITGIMDVCCGRMEERTEEDVKKRKDNDMLIDEEEDDEDSNRDEGDSSGEDEEGEWNGLNIGLNGEVNNESGPIDKGKFEELMALKKGFLWGKNYTTIGTMIITRLEEENVRCLRLAQWEVGAKRLKKQMKDNEDKLFEGNEVDMNFNTRIVNDENKETKKKNGVESDGVFCFGQYNEDADRFLLDEEFNELWGNLSEDVRSTRPDCIFRDRLKNVKKSLRDWSKDRFRGHKESIENLKKEAMRWELEAEKIILSDSERHIWLEIRKQWEDKDREYENMLRQKARIRWDVEGDENSKFFHSFVKRRNKKCNLRGLLVNGVWCEDPMVIKAKMDKHYRELFFDAEKDQPIFCNPKVMRILMEEARMLEMVFSKNEVWEAIRGCSGDKAPGPDGFNLKFIRKAWEAKSQLQQEQDLWNWGQRGGDVGDGKLVGCGIGEFSFTYLGLSIGENIRSIKAWGPVVEKFKKRPADLKAKTMSFGDRLRLVKSVLGSLPLYYFSMFHVPLSVIKNLERIRKIFFWGGVGEGKKISWVKWDSILASFREEVLVLGL</sequence>
<feature type="region of interest" description="Disordered" evidence="2">
    <location>
        <begin position="234"/>
        <end position="285"/>
    </location>
</feature>
<keyword evidence="1" id="KW-0175">Coiled coil</keyword>
<reference evidence="3" key="1">
    <citation type="journal article" date="2019" name="Sci. Rep.">
        <title>Draft genome of Tanacetum cinerariifolium, the natural source of mosquito coil.</title>
        <authorList>
            <person name="Yamashiro T."/>
            <person name="Shiraishi A."/>
            <person name="Satake H."/>
            <person name="Nakayama K."/>
        </authorList>
    </citation>
    <scope>NUCLEOTIDE SEQUENCE</scope>
</reference>
<evidence type="ECO:0000256" key="1">
    <source>
        <dbReference type="SAM" id="Coils"/>
    </source>
</evidence>
<protein>
    <submittedName>
        <fullName evidence="3">Transposon TX1</fullName>
    </submittedName>
</protein>
<evidence type="ECO:0000313" key="3">
    <source>
        <dbReference type="EMBL" id="GEU88558.1"/>
    </source>
</evidence>